<evidence type="ECO:0000313" key="1">
    <source>
        <dbReference type="EMBL" id="SEU01219.1"/>
    </source>
</evidence>
<accession>A0A1I0IV81</accession>
<keyword evidence="2" id="KW-1185">Reference proteome</keyword>
<proteinExistence type="predicted"/>
<organism evidence="1 2">
    <name type="scientific">Natrinema hispanicum</name>
    <dbReference type="NCBI Taxonomy" id="392421"/>
    <lineage>
        <taxon>Archaea</taxon>
        <taxon>Methanobacteriati</taxon>
        <taxon>Methanobacteriota</taxon>
        <taxon>Stenosarchaea group</taxon>
        <taxon>Halobacteria</taxon>
        <taxon>Halobacteriales</taxon>
        <taxon>Natrialbaceae</taxon>
        <taxon>Natrinema</taxon>
    </lineage>
</organism>
<evidence type="ECO:0000313" key="2">
    <source>
        <dbReference type="Proteomes" id="UP000199320"/>
    </source>
</evidence>
<reference evidence="2" key="1">
    <citation type="submission" date="2016-10" db="EMBL/GenBank/DDBJ databases">
        <authorList>
            <person name="Varghese N."/>
            <person name="Submissions S."/>
        </authorList>
    </citation>
    <scope>NUCLEOTIDE SEQUENCE [LARGE SCALE GENOMIC DNA]</scope>
    <source>
        <strain evidence="2">CDM_6</strain>
    </source>
</reference>
<name>A0A1I0IV81_9EURY</name>
<dbReference type="AlphaFoldDB" id="A0A1I0IV81"/>
<protein>
    <submittedName>
        <fullName evidence="1">Uncharacterized protein</fullName>
    </submittedName>
</protein>
<gene>
    <name evidence="1" type="ORF">SAMN04488694_12641</name>
</gene>
<dbReference type="RefSeq" id="WP_092934953.1">
    <property type="nucleotide sequence ID" value="NZ_FOIC01000026.1"/>
</dbReference>
<dbReference type="Proteomes" id="UP000199320">
    <property type="component" value="Unassembled WGS sequence"/>
</dbReference>
<sequence length="103" mass="11425">MTDDESETEVTAQDARALATVFEWLTDRGYRVENTWLETDDGRCLASIDVVVGEDRDIQADVANLVSSLDAVLNASIDHERIRHEGLTEAILKCRFAIGQEGT</sequence>
<dbReference type="EMBL" id="FOIC01000026">
    <property type="protein sequence ID" value="SEU01219.1"/>
    <property type="molecule type" value="Genomic_DNA"/>
</dbReference>
<dbReference type="STRING" id="392421.SAMN04488694_12641"/>